<comment type="caution">
    <text evidence="4">The sequence shown here is derived from an EMBL/GenBank/DDBJ whole genome shotgun (WGS) entry which is preliminary data.</text>
</comment>
<dbReference type="RefSeq" id="WP_126793881.1">
    <property type="nucleotide sequence ID" value="NZ_PIPI01000008.1"/>
</dbReference>
<gene>
    <name evidence="4" type="ORF">CWE06_10530</name>
</gene>
<organism evidence="4 5">
    <name type="scientific">Aliidiomarina haloalkalitolerans</name>
    <dbReference type="NCBI Taxonomy" id="859059"/>
    <lineage>
        <taxon>Bacteria</taxon>
        <taxon>Pseudomonadati</taxon>
        <taxon>Pseudomonadota</taxon>
        <taxon>Gammaproteobacteria</taxon>
        <taxon>Alteromonadales</taxon>
        <taxon>Idiomarinaceae</taxon>
        <taxon>Aliidiomarina</taxon>
    </lineage>
</organism>
<dbReference type="CDD" id="cd05232">
    <property type="entry name" value="UDP_G4E_4_SDR_e"/>
    <property type="match status" value="1"/>
</dbReference>
<dbReference type="InterPro" id="IPR001509">
    <property type="entry name" value="Epimerase_deHydtase"/>
</dbReference>
<sequence length="317" mass="35143">MKNVAITGVSGFLGQFLAEKLTSVYSILGVVRKKSNFPYVGCEIDESLTLRRCAWLEGIDVVIHCAARAHIMNESSKDPISDYRKVNTAGTLNLAHFAAISGVKRFIYISSIKVHGERNHGRNVIIEEEQLEPVDPYGISKLEAEIGLRKIAADTGMEVVIIRPPLIYGPGVKANFESMMKWLHKGLPIPLGLVKNKRSLVGIDNLCDFIQLCIEHPEAANEAFLISDQCDVSTSELLQKLKKSLSSKSVIMPVPVPLMNFGAKLIGKGQMAQRLFDDLYVSSEKATRLLGWKPPFSMQEQLDKTALHFIQHAGERT</sequence>
<proteinExistence type="inferred from homology"/>
<evidence type="ECO:0000256" key="1">
    <source>
        <dbReference type="ARBA" id="ARBA00005125"/>
    </source>
</evidence>
<dbReference type="Gene3D" id="3.40.50.720">
    <property type="entry name" value="NAD(P)-binding Rossmann-like Domain"/>
    <property type="match status" value="1"/>
</dbReference>
<evidence type="ECO:0000313" key="5">
    <source>
        <dbReference type="Proteomes" id="UP000288212"/>
    </source>
</evidence>
<dbReference type="InterPro" id="IPR036291">
    <property type="entry name" value="NAD(P)-bd_dom_sf"/>
</dbReference>
<name>A0A432VQX3_9GAMM</name>
<reference evidence="4 5" key="1">
    <citation type="journal article" date="2011" name="Front. Microbiol.">
        <title>Genomic signatures of strain selection and enhancement in Bacillus atrophaeus var. globigii, a historical biowarfare simulant.</title>
        <authorList>
            <person name="Gibbons H.S."/>
            <person name="Broomall S.M."/>
            <person name="McNew L.A."/>
            <person name="Daligault H."/>
            <person name="Chapman C."/>
            <person name="Bruce D."/>
            <person name="Karavis M."/>
            <person name="Krepps M."/>
            <person name="McGregor P.A."/>
            <person name="Hong C."/>
            <person name="Park K.H."/>
            <person name="Akmal A."/>
            <person name="Feldman A."/>
            <person name="Lin J.S."/>
            <person name="Chang W.E."/>
            <person name="Higgs B.W."/>
            <person name="Demirev P."/>
            <person name="Lindquist J."/>
            <person name="Liem A."/>
            <person name="Fochler E."/>
            <person name="Read T.D."/>
            <person name="Tapia R."/>
            <person name="Johnson S."/>
            <person name="Bishop-Lilly K.A."/>
            <person name="Detter C."/>
            <person name="Han C."/>
            <person name="Sozhamannan S."/>
            <person name="Rosenzweig C.N."/>
            <person name="Skowronski E.W."/>
        </authorList>
    </citation>
    <scope>NUCLEOTIDE SEQUENCE [LARGE SCALE GENOMIC DNA]</scope>
    <source>
        <strain evidence="4 5">AK5</strain>
    </source>
</reference>
<keyword evidence="5" id="KW-1185">Reference proteome</keyword>
<dbReference type="EMBL" id="PIPI01000008">
    <property type="protein sequence ID" value="RUO18670.1"/>
    <property type="molecule type" value="Genomic_DNA"/>
</dbReference>
<dbReference type="Pfam" id="PF01370">
    <property type="entry name" value="Epimerase"/>
    <property type="match status" value="1"/>
</dbReference>
<evidence type="ECO:0000313" key="4">
    <source>
        <dbReference type="EMBL" id="RUO18670.1"/>
    </source>
</evidence>
<dbReference type="PANTHER" id="PTHR43000">
    <property type="entry name" value="DTDP-D-GLUCOSE 4,6-DEHYDRATASE-RELATED"/>
    <property type="match status" value="1"/>
</dbReference>
<evidence type="ECO:0000259" key="3">
    <source>
        <dbReference type="Pfam" id="PF01370"/>
    </source>
</evidence>
<dbReference type="SUPFAM" id="SSF51735">
    <property type="entry name" value="NAD(P)-binding Rossmann-fold domains"/>
    <property type="match status" value="1"/>
</dbReference>
<comment type="pathway">
    <text evidence="1">Bacterial outer membrane biogenesis; LPS O-antigen biosynthesis.</text>
</comment>
<dbReference type="AlphaFoldDB" id="A0A432VQX3"/>
<protein>
    <recommendedName>
        <fullName evidence="3">NAD-dependent epimerase/dehydratase domain-containing protein</fullName>
    </recommendedName>
</protein>
<comment type="similarity">
    <text evidence="2">Belongs to the NAD(P)-dependent epimerase/dehydratase family.</text>
</comment>
<evidence type="ECO:0000256" key="2">
    <source>
        <dbReference type="ARBA" id="ARBA00007637"/>
    </source>
</evidence>
<dbReference type="Proteomes" id="UP000288212">
    <property type="component" value="Unassembled WGS sequence"/>
</dbReference>
<accession>A0A432VQX3</accession>
<dbReference type="OrthoDB" id="9801056at2"/>
<feature type="domain" description="NAD-dependent epimerase/dehydratase" evidence="3">
    <location>
        <begin position="4"/>
        <end position="224"/>
    </location>
</feature>